<name>E9I2U5_DAPPU</name>
<evidence type="ECO:0000313" key="2">
    <source>
        <dbReference type="EMBL" id="EFX61685.1"/>
    </source>
</evidence>
<dbReference type="InParanoid" id="E9I2U5"/>
<keyword evidence="3" id="KW-1185">Reference proteome</keyword>
<evidence type="ECO:0000256" key="1">
    <source>
        <dbReference type="SAM" id="MobiDB-lite"/>
    </source>
</evidence>
<dbReference type="PhylomeDB" id="E9I2U5"/>
<dbReference type="EMBL" id="GL734247">
    <property type="protein sequence ID" value="EFX61685.1"/>
    <property type="molecule type" value="Genomic_DNA"/>
</dbReference>
<protein>
    <submittedName>
        <fullName evidence="2">Uncharacterized protein</fullName>
    </submittedName>
</protein>
<dbReference type="AlphaFoldDB" id="E9I2U5"/>
<dbReference type="HOGENOM" id="CLU_116564_0_0_1"/>
<gene>
    <name evidence="2" type="ORF">DAPPUDRAFT_121174</name>
</gene>
<dbReference type="PANTHER" id="PTHR22954:SF3">
    <property type="entry name" value="PROTEIN CBG08539"/>
    <property type="match status" value="1"/>
</dbReference>
<feature type="region of interest" description="Disordered" evidence="1">
    <location>
        <begin position="81"/>
        <end position="149"/>
    </location>
</feature>
<dbReference type="PANTHER" id="PTHR22954">
    <property type="entry name" value="RETROVIRAL PROTEASE-RELATED"/>
    <property type="match status" value="1"/>
</dbReference>
<proteinExistence type="predicted"/>
<evidence type="ECO:0000313" key="3">
    <source>
        <dbReference type="Proteomes" id="UP000000305"/>
    </source>
</evidence>
<feature type="compositionally biased region" description="Basic and acidic residues" evidence="1">
    <location>
        <begin position="85"/>
        <end position="125"/>
    </location>
</feature>
<sequence>MYSKYKRLSEGVARDMEQAGATQEQFQAEIDSQIQVEEDVGDALMIVKRKREEFKEIQDAEERKRHDETLLLMLKTQQIAADATRAQEKADQDAARAQEKADQDAARAQEKIDEDAARAQERAIRQQENLDQQDFCTRSAGSSSRSCVN</sequence>
<dbReference type="KEGG" id="dpx:DAPPUDRAFT_121174"/>
<feature type="compositionally biased region" description="Polar residues" evidence="1">
    <location>
        <begin position="129"/>
        <end position="149"/>
    </location>
</feature>
<accession>E9I2U5</accession>
<organism evidence="2 3">
    <name type="scientific">Daphnia pulex</name>
    <name type="common">Water flea</name>
    <dbReference type="NCBI Taxonomy" id="6669"/>
    <lineage>
        <taxon>Eukaryota</taxon>
        <taxon>Metazoa</taxon>
        <taxon>Ecdysozoa</taxon>
        <taxon>Arthropoda</taxon>
        <taxon>Crustacea</taxon>
        <taxon>Branchiopoda</taxon>
        <taxon>Diplostraca</taxon>
        <taxon>Cladocera</taxon>
        <taxon>Anomopoda</taxon>
        <taxon>Daphniidae</taxon>
        <taxon>Daphnia</taxon>
    </lineage>
</organism>
<reference evidence="2 3" key="1">
    <citation type="journal article" date="2011" name="Science">
        <title>The ecoresponsive genome of Daphnia pulex.</title>
        <authorList>
            <person name="Colbourne J.K."/>
            <person name="Pfrender M.E."/>
            <person name="Gilbert D."/>
            <person name="Thomas W.K."/>
            <person name="Tucker A."/>
            <person name="Oakley T.H."/>
            <person name="Tokishita S."/>
            <person name="Aerts A."/>
            <person name="Arnold G.J."/>
            <person name="Basu M.K."/>
            <person name="Bauer D.J."/>
            <person name="Caceres C.E."/>
            <person name="Carmel L."/>
            <person name="Casola C."/>
            <person name="Choi J.H."/>
            <person name="Detter J.C."/>
            <person name="Dong Q."/>
            <person name="Dusheyko S."/>
            <person name="Eads B.D."/>
            <person name="Frohlich T."/>
            <person name="Geiler-Samerotte K.A."/>
            <person name="Gerlach D."/>
            <person name="Hatcher P."/>
            <person name="Jogdeo S."/>
            <person name="Krijgsveld J."/>
            <person name="Kriventseva E.V."/>
            <person name="Kultz D."/>
            <person name="Laforsch C."/>
            <person name="Lindquist E."/>
            <person name="Lopez J."/>
            <person name="Manak J.R."/>
            <person name="Muller J."/>
            <person name="Pangilinan J."/>
            <person name="Patwardhan R.P."/>
            <person name="Pitluck S."/>
            <person name="Pritham E.J."/>
            <person name="Rechtsteiner A."/>
            <person name="Rho M."/>
            <person name="Rogozin I.B."/>
            <person name="Sakarya O."/>
            <person name="Salamov A."/>
            <person name="Schaack S."/>
            <person name="Shapiro H."/>
            <person name="Shiga Y."/>
            <person name="Skalitzky C."/>
            <person name="Smith Z."/>
            <person name="Souvorov A."/>
            <person name="Sung W."/>
            <person name="Tang Z."/>
            <person name="Tsuchiya D."/>
            <person name="Tu H."/>
            <person name="Vos H."/>
            <person name="Wang M."/>
            <person name="Wolf Y.I."/>
            <person name="Yamagata H."/>
            <person name="Yamada T."/>
            <person name="Ye Y."/>
            <person name="Shaw J.R."/>
            <person name="Andrews J."/>
            <person name="Crease T.J."/>
            <person name="Tang H."/>
            <person name="Lucas S.M."/>
            <person name="Robertson H.M."/>
            <person name="Bork P."/>
            <person name="Koonin E.V."/>
            <person name="Zdobnov E.M."/>
            <person name="Grigoriev I.V."/>
            <person name="Lynch M."/>
            <person name="Boore J.L."/>
        </authorList>
    </citation>
    <scope>NUCLEOTIDE SEQUENCE [LARGE SCALE GENOMIC DNA]</scope>
</reference>
<dbReference type="Proteomes" id="UP000000305">
    <property type="component" value="Unassembled WGS sequence"/>
</dbReference>